<evidence type="ECO:0000313" key="14">
    <source>
        <dbReference type="EMBL" id="CAE7179171.1"/>
    </source>
</evidence>
<evidence type="ECO:0000256" key="11">
    <source>
        <dbReference type="SAM" id="MobiDB-lite"/>
    </source>
</evidence>
<keyword evidence="2 10" id="KW-0645">Protease</keyword>
<evidence type="ECO:0000256" key="5">
    <source>
        <dbReference type="ARBA" id="ARBA00022801"/>
    </source>
</evidence>
<organism evidence="14 15">
    <name type="scientific">Rhizoctonia solani</name>
    <dbReference type="NCBI Taxonomy" id="456999"/>
    <lineage>
        <taxon>Eukaryota</taxon>
        <taxon>Fungi</taxon>
        <taxon>Dikarya</taxon>
        <taxon>Basidiomycota</taxon>
        <taxon>Agaricomycotina</taxon>
        <taxon>Agaricomycetes</taxon>
        <taxon>Cantharellales</taxon>
        <taxon>Ceratobasidiaceae</taxon>
        <taxon>Rhizoctonia</taxon>
    </lineage>
</organism>
<dbReference type="InterPro" id="IPR001567">
    <property type="entry name" value="Pept_M3A_M3B_dom"/>
</dbReference>
<dbReference type="Pfam" id="PF01432">
    <property type="entry name" value="Peptidase_M3"/>
    <property type="match status" value="1"/>
</dbReference>
<keyword evidence="5 10" id="KW-0378">Hydrolase</keyword>
<feature type="transmembrane region" description="Helical" evidence="12">
    <location>
        <begin position="141"/>
        <end position="159"/>
    </location>
</feature>
<keyword evidence="8 10" id="KW-0482">Metalloprotease</keyword>
<keyword evidence="6 10" id="KW-0862">Zinc</keyword>
<dbReference type="GO" id="GO:0006508">
    <property type="term" value="P:proteolysis"/>
    <property type="evidence" value="ECO:0007669"/>
    <property type="project" value="UniProtKB-KW"/>
</dbReference>
<comment type="cofactor">
    <cofactor evidence="10">
        <name>Zn(2+)</name>
        <dbReference type="ChEBI" id="CHEBI:29105"/>
    </cofactor>
    <text evidence="10">Binds 1 zinc ion.</text>
</comment>
<feature type="compositionally biased region" description="Polar residues" evidence="11">
    <location>
        <begin position="244"/>
        <end position="253"/>
    </location>
</feature>
<comment type="similarity">
    <text evidence="10">Belongs to the peptidase M3 family.</text>
</comment>
<dbReference type="GO" id="GO:0016020">
    <property type="term" value="C:membrane"/>
    <property type="evidence" value="ECO:0007669"/>
    <property type="project" value="UniProtKB-SubCell"/>
</dbReference>
<feature type="transmembrane region" description="Helical" evidence="12">
    <location>
        <begin position="99"/>
        <end position="121"/>
    </location>
</feature>
<dbReference type="PANTHER" id="PTHR31465:SF1">
    <property type="entry name" value="PROTEIN RTA1-RELATED"/>
    <property type="match status" value="1"/>
</dbReference>
<gene>
    <name evidence="14" type="ORF">RDB_LOCUS114617</name>
</gene>
<evidence type="ECO:0000256" key="3">
    <source>
        <dbReference type="ARBA" id="ARBA00022692"/>
    </source>
</evidence>
<dbReference type="Gene3D" id="1.10.1370.10">
    <property type="entry name" value="Neurolysin, domain 3"/>
    <property type="match status" value="1"/>
</dbReference>
<dbReference type="InterPro" id="IPR024077">
    <property type="entry name" value="Neurolysin/TOP_dom2"/>
</dbReference>
<comment type="subcellular location">
    <subcellularLocation>
        <location evidence="1">Membrane</location>
        <topology evidence="1">Multi-pass membrane protein</topology>
    </subcellularLocation>
</comment>
<evidence type="ECO:0000256" key="2">
    <source>
        <dbReference type="ARBA" id="ARBA00022670"/>
    </source>
</evidence>
<dbReference type="GO" id="GO:0046872">
    <property type="term" value="F:metal ion binding"/>
    <property type="evidence" value="ECO:0007669"/>
    <property type="project" value="UniProtKB-UniRule"/>
</dbReference>
<evidence type="ECO:0000256" key="8">
    <source>
        <dbReference type="ARBA" id="ARBA00023049"/>
    </source>
</evidence>
<keyword evidence="9 12" id="KW-0472">Membrane</keyword>
<protein>
    <recommendedName>
        <fullName evidence="13">Peptidase M3A/M3B catalytic domain-containing protein</fullName>
    </recommendedName>
</protein>
<feature type="compositionally biased region" description="Basic and acidic residues" evidence="11">
    <location>
        <begin position="232"/>
        <end position="241"/>
    </location>
</feature>
<evidence type="ECO:0000256" key="4">
    <source>
        <dbReference type="ARBA" id="ARBA00022723"/>
    </source>
</evidence>
<evidence type="ECO:0000256" key="1">
    <source>
        <dbReference type="ARBA" id="ARBA00004141"/>
    </source>
</evidence>
<feature type="domain" description="Peptidase M3A/M3B catalytic" evidence="13">
    <location>
        <begin position="429"/>
        <end position="559"/>
    </location>
</feature>
<keyword evidence="3 12" id="KW-0812">Transmembrane</keyword>
<dbReference type="SUPFAM" id="SSF55486">
    <property type="entry name" value="Metalloproteases ('zincins'), catalytic domain"/>
    <property type="match status" value="1"/>
</dbReference>
<comment type="caution">
    <text evidence="14">The sequence shown here is derived from an EMBL/GenBank/DDBJ whole genome shotgun (WGS) entry which is preliminary data.</text>
</comment>
<evidence type="ECO:0000256" key="7">
    <source>
        <dbReference type="ARBA" id="ARBA00022989"/>
    </source>
</evidence>
<reference evidence="14" key="1">
    <citation type="submission" date="2021-01" db="EMBL/GenBank/DDBJ databases">
        <authorList>
            <person name="Kaushik A."/>
        </authorList>
    </citation>
    <scope>NUCLEOTIDE SEQUENCE</scope>
    <source>
        <strain evidence="14">AG5</strain>
    </source>
</reference>
<feature type="region of interest" description="Disordered" evidence="11">
    <location>
        <begin position="230"/>
        <end position="253"/>
    </location>
</feature>
<dbReference type="PANTHER" id="PTHR31465">
    <property type="entry name" value="PROTEIN RTA1-RELATED"/>
    <property type="match status" value="1"/>
</dbReference>
<dbReference type="EMBL" id="CAJNJQ010002542">
    <property type="protein sequence ID" value="CAE7179171.1"/>
    <property type="molecule type" value="Genomic_DNA"/>
</dbReference>
<keyword evidence="4 10" id="KW-0479">Metal-binding</keyword>
<feature type="transmembrane region" description="Helical" evidence="12">
    <location>
        <begin position="180"/>
        <end position="200"/>
    </location>
</feature>
<dbReference type="GO" id="GO:0004222">
    <property type="term" value="F:metalloendopeptidase activity"/>
    <property type="evidence" value="ECO:0007669"/>
    <property type="project" value="InterPro"/>
</dbReference>
<evidence type="ECO:0000256" key="10">
    <source>
        <dbReference type="RuleBase" id="RU003435"/>
    </source>
</evidence>
<dbReference type="InterPro" id="IPR007568">
    <property type="entry name" value="RTA1"/>
</dbReference>
<keyword evidence="7 12" id="KW-1133">Transmembrane helix</keyword>
<dbReference type="Proteomes" id="UP000663827">
    <property type="component" value="Unassembled WGS sequence"/>
</dbReference>
<proteinExistence type="inferred from homology"/>
<evidence type="ECO:0000259" key="13">
    <source>
        <dbReference type="Pfam" id="PF01432"/>
    </source>
</evidence>
<dbReference type="AlphaFoldDB" id="A0A8H3E154"/>
<evidence type="ECO:0000256" key="12">
    <source>
        <dbReference type="SAM" id="Phobius"/>
    </source>
</evidence>
<accession>A0A8H3E154</accession>
<evidence type="ECO:0000256" key="9">
    <source>
        <dbReference type="ARBA" id="ARBA00023136"/>
    </source>
</evidence>
<name>A0A8H3E154_9AGAM</name>
<sequence>MEIVGYIFRILAIKKPDQLWPLIPSETLIITSPAFLAANDYMIFGRIMAYVGSEHGLVGHEFITKVFVAADVVAILTQASGGSMLSGDNFSTVKIGRTVLIVGLAFQVISFGIFMFIALAFDLKTRRNLGSKMNPIRPLIWAFYVSAVLIIVRSIFRTIEFSTISFEAEEQQGYIITHEWMFYIFDSLLILVATAAFNWVHPSGYLPSKKGLRMDGTTYEVKKFRLFRRKRSESQEHKPDEQELTPNYGQTDTSDSTDLAALVGLVDRLSDILCSVIDTAEFVRNSHPDPGWVAAANDAYEYLCSWMNELNTHVGLYKSLDRLINDPEAVARLSPEEKQVALLFIRDFEKSGIHLPETQRNQFVTLSDTILSLGRQFLTEAAAPRPDVKVRIQDLAGVPPNVIRSLSSKDIRKGEAWVTPNSWEARMILRHAQDPNVRREVFTASNALIPEYVNTLEALLKSRHELAKLVGSPSYATMTLGEKMAQDHDSVNEFLHSLASYHRPLVETELGKLATIKRDEEGSPKIPEILAWDRDYYIARYASERSSPVALVNSFFSVGTKTFALVKDGILTSGNSL</sequence>
<dbReference type="Pfam" id="PF04479">
    <property type="entry name" value="RTA1"/>
    <property type="match status" value="1"/>
</dbReference>
<evidence type="ECO:0000256" key="6">
    <source>
        <dbReference type="ARBA" id="ARBA00022833"/>
    </source>
</evidence>
<evidence type="ECO:0000313" key="15">
    <source>
        <dbReference type="Proteomes" id="UP000663827"/>
    </source>
</evidence>